<accession>A0A7S3BJ34</accession>
<proteinExistence type="predicted"/>
<reference evidence="1" key="1">
    <citation type="submission" date="2021-01" db="EMBL/GenBank/DDBJ databases">
        <authorList>
            <person name="Corre E."/>
            <person name="Pelletier E."/>
            <person name="Niang G."/>
            <person name="Scheremetjew M."/>
            <person name="Finn R."/>
            <person name="Kale V."/>
            <person name="Holt S."/>
            <person name="Cochrane G."/>
            <person name="Meng A."/>
            <person name="Brown T."/>
            <person name="Cohen L."/>
        </authorList>
    </citation>
    <scope>NUCLEOTIDE SEQUENCE</scope>
    <source>
        <strain evidence="1">CCMP281</strain>
    </source>
</reference>
<sequence>MVRHAIKRSDGSVHDVLGAYSMTYIQHAYGTVRPSMTYGTDATKMHTSKVCFLDGSYNLHSIELVASETYTIVVPVAGSLCWFNQGVLAEKTGTSGAHLVRMTLTSDGEDARGNQLVRSTMQFLQIVDEQVFAPQPTGTGEAIAGKRTESGGNDLGPITNLFASSSGGIQRVPSLGKRIYACDGEQNEPAVGELAVGKEVNKFQRSPESERRKLGELSGTDLAERRGSFGDLATADLVQRWSLD</sequence>
<name>A0A7S3BJ34_9EUKA</name>
<organism evidence="1">
    <name type="scientific">Haptolina ericina</name>
    <dbReference type="NCBI Taxonomy" id="156174"/>
    <lineage>
        <taxon>Eukaryota</taxon>
        <taxon>Haptista</taxon>
        <taxon>Haptophyta</taxon>
        <taxon>Prymnesiophyceae</taxon>
        <taxon>Prymnesiales</taxon>
        <taxon>Prymnesiaceae</taxon>
        <taxon>Haptolina</taxon>
    </lineage>
</organism>
<protein>
    <submittedName>
        <fullName evidence="1">Uncharacterized protein</fullName>
    </submittedName>
</protein>
<dbReference type="EMBL" id="HBHX01056448">
    <property type="protein sequence ID" value="CAE0136231.1"/>
    <property type="molecule type" value="Transcribed_RNA"/>
</dbReference>
<gene>
    <name evidence="1" type="ORF">HERI1096_LOCUS31133</name>
</gene>
<dbReference type="AlphaFoldDB" id="A0A7S3BJ34"/>
<evidence type="ECO:0000313" key="1">
    <source>
        <dbReference type="EMBL" id="CAE0136231.1"/>
    </source>
</evidence>